<dbReference type="NCBIfam" id="TIGR02492">
    <property type="entry name" value="flgK_ends"/>
    <property type="match status" value="1"/>
</dbReference>
<dbReference type="InterPro" id="IPR053927">
    <property type="entry name" value="FlgK_helical"/>
</dbReference>
<proteinExistence type="inferred from homology"/>
<feature type="domain" description="Flagellar hook-associated protein 1 D2-like" evidence="9">
    <location>
        <begin position="334"/>
        <end position="414"/>
    </location>
</feature>
<evidence type="ECO:0000259" key="7">
    <source>
        <dbReference type="Pfam" id="PF00460"/>
    </source>
</evidence>
<dbReference type="PANTHER" id="PTHR30033">
    <property type="entry name" value="FLAGELLAR HOOK-ASSOCIATED PROTEIN 1"/>
    <property type="match status" value="1"/>
</dbReference>
<keyword evidence="11" id="KW-0966">Cell projection</keyword>
<keyword evidence="11" id="KW-0969">Cilium</keyword>
<protein>
    <recommendedName>
        <fullName evidence="4">Flagellar hook-associated protein 1</fullName>
    </recommendedName>
</protein>
<evidence type="ECO:0000256" key="5">
    <source>
        <dbReference type="ARBA" id="ARBA00022525"/>
    </source>
</evidence>
<evidence type="ECO:0000313" key="11">
    <source>
        <dbReference type="EMBL" id="NKI16761.1"/>
    </source>
</evidence>
<evidence type="ECO:0000313" key="12">
    <source>
        <dbReference type="Proteomes" id="UP000765845"/>
    </source>
</evidence>
<evidence type="ECO:0000256" key="1">
    <source>
        <dbReference type="ARBA" id="ARBA00004365"/>
    </source>
</evidence>
<keyword evidence="5" id="KW-0964">Secreted</keyword>
<gene>
    <name evidence="11" type="primary">flgK</name>
    <name evidence="11" type="ORF">HCU74_04920</name>
</gene>
<accession>A0ABX1GC61</accession>
<dbReference type="Pfam" id="PF22638">
    <property type="entry name" value="FlgK_D1"/>
    <property type="match status" value="1"/>
</dbReference>
<dbReference type="PRINTS" id="PR01005">
    <property type="entry name" value="FLGHOOKAP1"/>
</dbReference>
<dbReference type="InterPro" id="IPR010930">
    <property type="entry name" value="Flg_bb/hook_C_dom"/>
</dbReference>
<evidence type="ECO:0000256" key="2">
    <source>
        <dbReference type="ARBA" id="ARBA00004613"/>
    </source>
</evidence>
<dbReference type="Pfam" id="PF00460">
    <property type="entry name" value="Flg_bb_rod"/>
    <property type="match status" value="1"/>
</dbReference>
<feature type="domain" description="Flagellar basal-body/hook protein C-terminal" evidence="8">
    <location>
        <begin position="588"/>
        <end position="624"/>
    </location>
</feature>
<sequence>MGDMLGNSLSALVSYQRAIATTSHNIANADTEGYSRQAVTFNTRVPQQVGSFAIGSGVNIDAVRRVYDSFAVEQMRTASNSHAQLSSYYSLSSQLDNALSDPELGISTALSRFYDSVQNVADDPASMSSRQLLLSEASALGDRFADMSSQMDSLDKEVNARITSVVSEINDYVGQIALSNKMIVEARGKFSGEPNDLLDQRDQSLLKLSELVGISTVAQDDGAVNVFVGNGQSLVLGSEPQQLTASPSQFDAQRVEIAIRGAVNVEISDVLSGGSLGGVLAFRDDLLDKSKNELGRIAVAVSGSINDINRAGLDLQGNRGGDIFAVPSPTTFAASTNTGTAAMTANITDIGALTGNNLMISYNGTAWQVFNEASRQPVTGFSGAGTPADPLVVEGLSISVDMLPVAGDRFVVRPVSGAAADLQVVMTDPAGIAAAAATRSAAATTNTGSGSISETRVVDPDNANLTDTLTLSFIAPDTYQVNGSGSFAYTPGQTVVMNGNAFVLNGTPSVGDSFSVAANSGAVGDNRNMLAMAAAEELGYLNGGRSSIADTVNGMVGNIAVATRSTQLNLDSQQALLNQATARVQGLSGVNLDEEAANLLKYQQAYQAAAQATSVANELFQSLMGAFR</sequence>
<comment type="caution">
    <text evidence="11">The sequence shown here is derived from an EMBL/GenBank/DDBJ whole genome shotgun (WGS) entry which is preliminary data.</text>
</comment>
<keyword evidence="6" id="KW-0975">Bacterial flagellum</keyword>
<reference evidence="11 12" key="1">
    <citation type="submission" date="2020-04" db="EMBL/GenBank/DDBJ databases">
        <authorList>
            <person name="Yoon J."/>
        </authorList>
    </citation>
    <scope>NUCLEOTIDE SEQUENCE [LARGE SCALE GENOMIC DNA]</scope>
    <source>
        <strain evidence="11 12">KMU-166</strain>
    </source>
</reference>
<comment type="similarity">
    <text evidence="3">Belongs to the flagella basal body rod proteins family.</text>
</comment>
<evidence type="ECO:0000256" key="3">
    <source>
        <dbReference type="ARBA" id="ARBA00009677"/>
    </source>
</evidence>
<evidence type="ECO:0000259" key="8">
    <source>
        <dbReference type="Pfam" id="PF06429"/>
    </source>
</evidence>
<organism evidence="11 12">
    <name type="scientific">Spongiibacter thalassae</name>
    <dbReference type="NCBI Taxonomy" id="2721624"/>
    <lineage>
        <taxon>Bacteria</taxon>
        <taxon>Pseudomonadati</taxon>
        <taxon>Pseudomonadota</taxon>
        <taxon>Gammaproteobacteria</taxon>
        <taxon>Cellvibrionales</taxon>
        <taxon>Spongiibacteraceae</taxon>
        <taxon>Spongiibacter</taxon>
    </lineage>
</organism>
<dbReference type="Pfam" id="PF21158">
    <property type="entry name" value="flgK_1st_1"/>
    <property type="match status" value="1"/>
</dbReference>
<dbReference type="EMBL" id="JAAWWK010000002">
    <property type="protein sequence ID" value="NKI16761.1"/>
    <property type="molecule type" value="Genomic_DNA"/>
</dbReference>
<feature type="domain" description="Flagellar hook-associated protein FlgK helical" evidence="10">
    <location>
        <begin position="93"/>
        <end position="324"/>
    </location>
</feature>
<evidence type="ECO:0000256" key="4">
    <source>
        <dbReference type="ARBA" id="ARBA00016244"/>
    </source>
</evidence>
<dbReference type="Pfam" id="PF06429">
    <property type="entry name" value="Flg_bbr_C"/>
    <property type="match status" value="1"/>
</dbReference>
<keyword evidence="12" id="KW-1185">Reference proteome</keyword>
<feature type="domain" description="Flagellar basal body rod protein N-terminal" evidence="7">
    <location>
        <begin position="8"/>
        <end position="34"/>
    </location>
</feature>
<dbReference type="SUPFAM" id="SSF64518">
    <property type="entry name" value="Phase 1 flagellin"/>
    <property type="match status" value="2"/>
</dbReference>
<dbReference type="InterPro" id="IPR001444">
    <property type="entry name" value="Flag_bb_rod_N"/>
</dbReference>
<dbReference type="InterPro" id="IPR002371">
    <property type="entry name" value="FlgK"/>
</dbReference>
<keyword evidence="11" id="KW-0282">Flagellum</keyword>
<evidence type="ECO:0000259" key="10">
    <source>
        <dbReference type="Pfam" id="PF22638"/>
    </source>
</evidence>
<dbReference type="PANTHER" id="PTHR30033:SF1">
    <property type="entry name" value="FLAGELLAR HOOK-ASSOCIATED PROTEIN 1"/>
    <property type="match status" value="1"/>
</dbReference>
<comment type="subcellular location">
    <subcellularLocation>
        <location evidence="1">Bacterial flagellum</location>
    </subcellularLocation>
    <subcellularLocation>
        <location evidence="2">Secreted</location>
    </subcellularLocation>
</comment>
<evidence type="ECO:0000256" key="6">
    <source>
        <dbReference type="ARBA" id="ARBA00023143"/>
    </source>
</evidence>
<evidence type="ECO:0000259" key="9">
    <source>
        <dbReference type="Pfam" id="PF21158"/>
    </source>
</evidence>
<dbReference type="RefSeq" id="WP_168449312.1">
    <property type="nucleotide sequence ID" value="NZ_JAAWWK010000002.1"/>
</dbReference>
<dbReference type="Proteomes" id="UP000765845">
    <property type="component" value="Unassembled WGS sequence"/>
</dbReference>
<dbReference type="InterPro" id="IPR049119">
    <property type="entry name" value="FlgK_D2-like"/>
</dbReference>
<name>A0ABX1GC61_9GAMM</name>